<evidence type="ECO:0000313" key="3">
    <source>
        <dbReference type="EMBL" id="JAR86926.1"/>
    </source>
</evidence>
<dbReference type="AlphaFoldDB" id="A0A147B816"/>
<keyword evidence="1" id="KW-0175">Coiled coil</keyword>
<feature type="chain" id="PRO_5007541835" evidence="2">
    <location>
        <begin position="29"/>
        <end position="189"/>
    </location>
</feature>
<accession>A0A147B816</accession>
<protein>
    <submittedName>
        <fullName evidence="3">Secreted protein pk 2</fullName>
    </submittedName>
</protein>
<evidence type="ECO:0000256" key="2">
    <source>
        <dbReference type="SAM" id="SignalP"/>
    </source>
</evidence>
<feature type="coiled-coil region" evidence="1">
    <location>
        <begin position="67"/>
        <end position="105"/>
    </location>
</feature>
<name>A0A147B816_9ACAR</name>
<proteinExistence type="predicted"/>
<dbReference type="EMBL" id="GEIB01001238">
    <property type="protein sequence ID" value="JAR86926.1"/>
    <property type="molecule type" value="Transcribed_RNA"/>
</dbReference>
<keyword evidence="2" id="KW-0732">Signal</keyword>
<organism evidence="3">
    <name type="scientific">Alectorobius mimon</name>
    <dbReference type="NCBI Taxonomy" id="360319"/>
    <lineage>
        <taxon>Eukaryota</taxon>
        <taxon>Metazoa</taxon>
        <taxon>Ecdysozoa</taxon>
        <taxon>Arthropoda</taxon>
        <taxon>Chelicerata</taxon>
        <taxon>Arachnida</taxon>
        <taxon>Acari</taxon>
        <taxon>Parasitiformes</taxon>
        <taxon>Ixodida</taxon>
        <taxon>Ixodoidea</taxon>
        <taxon>Argasidae</taxon>
        <taxon>Ornithodorinae</taxon>
        <taxon>Alectorobius</taxon>
    </lineage>
</organism>
<evidence type="ECO:0000256" key="1">
    <source>
        <dbReference type="SAM" id="Coils"/>
    </source>
</evidence>
<feature type="non-terminal residue" evidence="3">
    <location>
        <position position="1"/>
    </location>
</feature>
<feature type="signal peptide" evidence="2">
    <location>
        <begin position="1"/>
        <end position="28"/>
    </location>
</feature>
<reference evidence="3" key="1">
    <citation type="submission" date="2016-03" db="EMBL/GenBank/DDBJ databases">
        <title>Gut transcriptome analysis on engorged females of Ornithodoros mimon (Acari: Argasidae) and phylogenetic inferences of soft ticks.</title>
        <authorList>
            <person name="Landulfo G.A."/>
            <person name="Giovanni D."/>
            <person name="Carvalho E."/>
            <person name="Junqueira-de-Azevedo I."/>
            <person name="Patane J."/>
            <person name="Mendoca R."/>
            <person name="Barros-Battesti D."/>
        </authorList>
    </citation>
    <scope>NUCLEOTIDE SEQUENCE</scope>
    <source>
        <strain evidence="3">Females</strain>
        <tissue evidence="3">Gut</tissue>
    </source>
</reference>
<sequence length="189" mass="21043">CTHYTTAVNKMKFQVAFITLLLAACAYGATLKTPTETAVQTNDDINSEELESAVTKVISLVGRQLAVTGEAKKSEATEQQKEQLQKELEDINTELETVVKGHEEELGVTLETVGEILDASELSSDDESEYGKKWKKIKKKLTSKKAKKIYKVAGKIASPSRHWSPLRLRCQRESSIGLFIYLLPLDVLQ</sequence>